<accession>A9WLR2</accession>
<keyword evidence="2" id="KW-1185">Reference proteome</keyword>
<proteinExistence type="predicted"/>
<evidence type="ECO:0000313" key="1">
    <source>
        <dbReference type="EMBL" id="ABY21842.1"/>
    </source>
</evidence>
<dbReference type="STRING" id="288705.RSal33209_0086"/>
<dbReference type="AlphaFoldDB" id="A9WLR2"/>
<sequence>MSGQTQTEAWAHRAATAESAVNSRFGRRLLIIPGTWLAKIAAPAQRNLEWLTGGKLIIWIAF</sequence>
<name>A9WLR2_RENSM</name>
<dbReference type="RefSeq" id="WP_012243550.1">
    <property type="nucleotide sequence ID" value="NC_010168.1"/>
</dbReference>
<dbReference type="EMBL" id="CP000910">
    <property type="protein sequence ID" value="ABY21842.1"/>
    <property type="molecule type" value="Genomic_DNA"/>
</dbReference>
<gene>
    <name evidence="1" type="ordered locus">RSal33209_0086</name>
</gene>
<dbReference type="KEGG" id="rsa:RSal33209_0086"/>
<dbReference type="Proteomes" id="UP000002007">
    <property type="component" value="Chromosome"/>
</dbReference>
<dbReference type="HOGENOM" id="CLU_2901034_0_0_11"/>
<evidence type="ECO:0000313" key="2">
    <source>
        <dbReference type="Proteomes" id="UP000002007"/>
    </source>
</evidence>
<reference evidence="2" key="1">
    <citation type="journal article" date="2008" name="J. Bacteriol.">
        <title>Genome sequence of the fish pathogen Renibacterium salmoninarum suggests reductive evolution away from an environmental Arthrobacter ancestor.</title>
        <authorList>
            <person name="Wiens G.D."/>
            <person name="Rockey D.D."/>
            <person name="Wu Z."/>
            <person name="Chang J."/>
            <person name="Levy R."/>
            <person name="Crane S."/>
            <person name="Chen D.S."/>
            <person name="Capri G.R."/>
            <person name="Burnett J.R."/>
            <person name="Sudheesh P.S."/>
            <person name="Schipma M.J."/>
            <person name="Burd H."/>
            <person name="Bhattacharyya A."/>
            <person name="Rhodes L.D."/>
            <person name="Kaul R."/>
            <person name="Strom M.S."/>
        </authorList>
    </citation>
    <scope>NUCLEOTIDE SEQUENCE [LARGE SCALE GENOMIC DNA]</scope>
    <source>
        <strain evidence="2">ATCC 33209 / DSM 20767 / JCM 11484 / NBRC 15589 / NCIMB 2235</strain>
    </source>
</reference>
<protein>
    <submittedName>
        <fullName evidence="1">Uncharacterized protein</fullName>
    </submittedName>
</protein>
<organism evidence="1 2">
    <name type="scientific">Renibacterium salmoninarum (strain ATCC 33209 / DSM 20767 / JCM 11484 / NBRC 15589 / NCIMB 2235)</name>
    <dbReference type="NCBI Taxonomy" id="288705"/>
    <lineage>
        <taxon>Bacteria</taxon>
        <taxon>Bacillati</taxon>
        <taxon>Actinomycetota</taxon>
        <taxon>Actinomycetes</taxon>
        <taxon>Micrococcales</taxon>
        <taxon>Micrococcaceae</taxon>
        <taxon>Renibacterium</taxon>
    </lineage>
</organism>